<name>A0A6A4HZT7_9AGAR</name>
<dbReference type="SUPFAM" id="SSF51556">
    <property type="entry name" value="Metallo-dependent hydrolases"/>
    <property type="match status" value="1"/>
</dbReference>
<dbReference type="InterPro" id="IPR032466">
    <property type="entry name" value="Metal_Hydrolase"/>
</dbReference>
<dbReference type="PANTHER" id="PTHR32027">
    <property type="entry name" value="CYTOSINE DEAMINASE"/>
    <property type="match status" value="1"/>
</dbReference>
<evidence type="ECO:0000313" key="2">
    <source>
        <dbReference type="Proteomes" id="UP000799118"/>
    </source>
</evidence>
<dbReference type="InterPro" id="IPR052349">
    <property type="entry name" value="Metallo-hydrolase_Enzymes"/>
</dbReference>
<evidence type="ECO:0000313" key="1">
    <source>
        <dbReference type="EMBL" id="KAE9404069.1"/>
    </source>
</evidence>
<dbReference type="PANTHER" id="PTHR32027:SF0">
    <property type="entry name" value="CYTOSINE DEAMINASE"/>
    <property type="match status" value="1"/>
</dbReference>
<keyword evidence="2" id="KW-1185">Reference proteome</keyword>
<dbReference type="AlphaFoldDB" id="A0A6A4HZT7"/>
<dbReference type="OrthoDB" id="10266980at2759"/>
<gene>
    <name evidence="1" type="ORF">BT96DRAFT_973443</name>
</gene>
<dbReference type="GO" id="GO:0016814">
    <property type="term" value="F:hydrolase activity, acting on carbon-nitrogen (but not peptide) bonds, in cyclic amidines"/>
    <property type="evidence" value="ECO:0007669"/>
    <property type="project" value="TreeGrafter"/>
</dbReference>
<proteinExistence type="predicted"/>
<accession>A0A6A4HZT7</accession>
<dbReference type="EMBL" id="ML769420">
    <property type="protein sequence ID" value="KAE9404069.1"/>
    <property type="molecule type" value="Genomic_DNA"/>
</dbReference>
<dbReference type="Gene3D" id="3.20.20.140">
    <property type="entry name" value="Metal-dependent hydrolases"/>
    <property type="match status" value="1"/>
</dbReference>
<protein>
    <submittedName>
        <fullName evidence="1">Metallo-dependent hydrolase</fullName>
    </submittedName>
</protein>
<organism evidence="1 2">
    <name type="scientific">Gymnopus androsaceus JB14</name>
    <dbReference type="NCBI Taxonomy" id="1447944"/>
    <lineage>
        <taxon>Eukaryota</taxon>
        <taxon>Fungi</taxon>
        <taxon>Dikarya</taxon>
        <taxon>Basidiomycota</taxon>
        <taxon>Agaricomycotina</taxon>
        <taxon>Agaricomycetes</taxon>
        <taxon>Agaricomycetidae</taxon>
        <taxon>Agaricales</taxon>
        <taxon>Marasmiineae</taxon>
        <taxon>Omphalotaceae</taxon>
        <taxon>Gymnopus</taxon>
    </lineage>
</organism>
<keyword evidence="1" id="KW-0378">Hydrolase</keyword>
<reference evidence="1" key="1">
    <citation type="journal article" date="2019" name="Environ. Microbiol.">
        <title>Fungal ecological strategies reflected in gene transcription - a case study of two litter decomposers.</title>
        <authorList>
            <person name="Barbi F."/>
            <person name="Kohler A."/>
            <person name="Barry K."/>
            <person name="Baskaran P."/>
            <person name="Daum C."/>
            <person name="Fauchery L."/>
            <person name="Ihrmark K."/>
            <person name="Kuo A."/>
            <person name="LaButti K."/>
            <person name="Lipzen A."/>
            <person name="Morin E."/>
            <person name="Grigoriev I.V."/>
            <person name="Henrissat B."/>
            <person name="Lindahl B."/>
            <person name="Martin F."/>
        </authorList>
    </citation>
    <scope>NUCLEOTIDE SEQUENCE</scope>
    <source>
        <strain evidence="1">JB14</strain>
    </source>
</reference>
<dbReference type="Proteomes" id="UP000799118">
    <property type="component" value="Unassembled WGS sequence"/>
</dbReference>
<sequence>MKKESSLFHSDGMKSMAKAAFYFPRMLLQLGILKLTGIASLCHSHIHLDKCFILERCGDLISGDFKEAMEVTGIAKAAFPSNKEDLMERGRKLVRESVECGVTSMRAHLEIDGLVGFSCLDAGLHLKEEFHSACYIQIAAFAQEALFADAADIDPGHNFRLLAEAVQRSGVEVVGSAPYVEPTVDQAKKNITLILDLATRYSLHADFHLDYNLDPTSEPLIYEVINQARKYGRHWLVLEGGPRITIGHATRLQLFTPAEWRHLIDAIGDLAITIVGLPNSDMYMQGRQHRDNALGAPRSTLRVPYIASKYGFHIAMSVNNVENAFTPQGSVDPLALCSLAAAVFQAATKKDIEILMKGDPADFLIVHGTKTLQQAVLNPGIDRTTIRNGAVVACRQTRRWIASRDSTLTQSRAEIRGWWYALFPISWPYLVYKWVLAPHVWYVLSGYSESRSQ</sequence>